<evidence type="ECO:0000313" key="18">
    <source>
        <dbReference type="EMBL" id="GAB97922.1"/>
    </source>
</evidence>
<evidence type="ECO:0000256" key="3">
    <source>
        <dbReference type="ARBA" id="ARBA00022618"/>
    </source>
</evidence>
<evidence type="ECO:0000256" key="11">
    <source>
        <dbReference type="ARBA" id="ARBA00023204"/>
    </source>
</evidence>
<dbReference type="Pfam" id="PF04679">
    <property type="entry name" value="DNA_ligase_A_C"/>
    <property type="match status" value="1"/>
</dbReference>
<keyword evidence="3" id="KW-0132">Cell division</keyword>
<proteinExistence type="inferred from homology"/>
<dbReference type="EMBL" id="BAHD01000088">
    <property type="protein sequence ID" value="GAB97922.1"/>
    <property type="molecule type" value="Genomic_DNA"/>
</dbReference>
<keyword evidence="6" id="KW-0547">Nucleotide-binding</keyword>
<dbReference type="InterPro" id="IPR012340">
    <property type="entry name" value="NA-bd_OB-fold"/>
</dbReference>
<dbReference type="PROSITE" id="PS50160">
    <property type="entry name" value="DNA_LIGASE_A3"/>
    <property type="match status" value="1"/>
</dbReference>
<dbReference type="Gene3D" id="3.30.470.30">
    <property type="entry name" value="DNA ligase/mRNA capping enzyme"/>
    <property type="match status" value="1"/>
</dbReference>
<evidence type="ECO:0000256" key="16">
    <source>
        <dbReference type="RuleBase" id="RU004196"/>
    </source>
</evidence>
<dbReference type="GO" id="GO:0051301">
    <property type="term" value="P:cell division"/>
    <property type="evidence" value="ECO:0007669"/>
    <property type="project" value="UniProtKB-KW"/>
</dbReference>
<organism evidence="18 19">
    <name type="scientific">Kineosphaera limosa NBRC 100340</name>
    <dbReference type="NCBI Taxonomy" id="1184609"/>
    <lineage>
        <taxon>Bacteria</taxon>
        <taxon>Bacillati</taxon>
        <taxon>Actinomycetota</taxon>
        <taxon>Actinomycetes</taxon>
        <taxon>Micrococcales</taxon>
        <taxon>Dermatophilaceae</taxon>
        <taxon>Kineosphaera</taxon>
    </lineage>
</organism>
<keyword evidence="9" id="KW-0460">Magnesium</keyword>
<evidence type="ECO:0000256" key="9">
    <source>
        <dbReference type="ARBA" id="ARBA00022842"/>
    </source>
</evidence>
<protein>
    <recommendedName>
        <fullName evidence="15">DNA ligase B</fullName>
        <ecNumber evidence="1">6.5.1.1</ecNumber>
    </recommendedName>
</protein>
<dbReference type="NCBIfam" id="NF002868">
    <property type="entry name" value="PRK03180.1"/>
    <property type="match status" value="1"/>
</dbReference>
<evidence type="ECO:0000256" key="15">
    <source>
        <dbReference type="ARBA" id="ARBA00074842"/>
    </source>
</evidence>
<evidence type="ECO:0000256" key="13">
    <source>
        <dbReference type="ARBA" id="ARBA00034003"/>
    </source>
</evidence>
<dbReference type="InterPro" id="IPR012308">
    <property type="entry name" value="DNA_ligase_ATP-dep_N"/>
</dbReference>
<dbReference type="GO" id="GO:0006310">
    <property type="term" value="P:DNA recombination"/>
    <property type="evidence" value="ECO:0007669"/>
    <property type="project" value="UniProtKB-KW"/>
</dbReference>
<evidence type="ECO:0000256" key="14">
    <source>
        <dbReference type="ARBA" id="ARBA00054532"/>
    </source>
</evidence>
<dbReference type="GO" id="GO:0003910">
    <property type="term" value="F:DNA ligase (ATP) activity"/>
    <property type="evidence" value="ECO:0007669"/>
    <property type="project" value="UniProtKB-EC"/>
</dbReference>
<evidence type="ECO:0000256" key="6">
    <source>
        <dbReference type="ARBA" id="ARBA00022741"/>
    </source>
</evidence>
<dbReference type="Gene3D" id="1.10.3260.10">
    <property type="entry name" value="DNA ligase, ATP-dependent, N-terminal domain"/>
    <property type="match status" value="1"/>
</dbReference>
<dbReference type="CDD" id="cd07901">
    <property type="entry name" value="Adenylation_DNA_ligase_Arch_LigB"/>
    <property type="match status" value="1"/>
</dbReference>
<keyword evidence="8" id="KW-0067">ATP-binding</keyword>
<dbReference type="RefSeq" id="WP_006594454.1">
    <property type="nucleotide sequence ID" value="NZ_BAHD01000088.1"/>
</dbReference>
<evidence type="ECO:0000313" key="19">
    <source>
        <dbReference type="Proteomes" id="UP000008366"/>
    </source>
</evidence>
<evidence type="ECO:0000259" key="17">
    <source>
        <dbReference type="PROSITE" id="PS50160"/>
    </source>
</evidence>
<dbReference type="GO" id="GO:0005524">
    <property type="term" value="F:ATP binding"/>
    <property type="evidence" value="ECO:0007669"/>
    <property type="project" value="UniProtKB-KW"/>
</dbReference>
<keyword evidence="2 18" id="KW-0436">Ligase</keyword>
<dbReference type="GO" id="GO:0071897">
    <property type="term" value="P:DNA biosynthetic process"/>
    <property type="evidence" value="ECO:0007669"/>
    <property type="project" value="InterPro"/>
</dbReference>
<dbReference type="STRING" id="1184609.KILIM_088_00100"/>
<dbReference type="SUPFAM" id="SSF117018">
    <property type="entry name" value="ATP-dependent DNA ligase DNA-binding domain"/>
    <property type="match status" value="1"/>
</dbReference>
<dbReference type="InterPro" id="IPR012310">
    <property type="entry name" value="DNA_ligase_ATP-dep_cent"/>
</dbReference>
<dbReference type="GO" id="GO:0046872">
    <property type="term" value="F:metal ion binding"/>
    <property type="evidence" value="ECO:0007669"/>
    <property type="project" value="UniProtKB-KW"/>
</dbReference>
<dbReference type="GO" id="GO:0006260">
    <property type="term" value="P:DNA replication"/>
    <property type="evidence" value="ECO:0007669"/>
    <property type="project" value="UniProtKB-KW"/>
</dbReference>
<dbReference type="PANTHER" id="PTHR45674:SF13">
    <property type="entry name" value="DNA LIGASE-RELATED"/>
    <property type="match status" value="1"/>
</dbReference>
<keyword evidence="11" id="KW-0234">DNA repair</keyword>
<dbReference type="SUPFAM" id="SSF56091">
    <property type="entry name" value="DNA ligase/mRNA capping enzyme, catalytic domain"/>
    <property type="match status" value="1"/>
</dbReference>
<keyword evidence="4" id="KW-0235">DNA replication</keyword>
<evidence type="ECO:0000256" key="5">
    <source>
        <dbReference type="ARBA" id="ARBA00022723"/>
    </source>
</evidence>
<comment type="caution">
    <text evidence="18">The sequence shown here is derived from an EMBL/GenBank/DDBJ whole genome shotgun (WGS) entry which is preliminary data.</text>
</comment>
<dbReference type="AlphaFoldDB" id="K6X0P2"/>
<evidence type="ECO:0000256" key="12">
    <source>
        <dbReference type="ARBA" id="ARBA00023306"/>
    </source>
</evidence>
<evidence type="ECO:0000256" key="1">
    <source>
        <dbReference type="ARBA" id="ARBA00012727"/>
    </source>
</evidence>
<gene>
    <name evidence="18" type="primary">ligB</name>
    <name evidence="18" type="ORF">KILIM_088_00100</name>
</gene>
<name>K6X0P2_9MICO</name>
<keyword evidence="19" id="KW-1185">Reference proteome</keyword>
<evidence type="ECO:0000256" key="10">
    <source>
        <dbReference type="ARBA" id="ARBA00023172"/>
    </source>
</evidence>
<dbReference type="eggNOG" id="COG1793">
    <property type="taxonomic scope" value="Bacteria"/>
</dbReference>
<evidence type="ECO:0000256" key="4">
    <source>
        <dbReference type="ARBA" id="ARBA00022705"/>
    </source>
</evidence>
<accession>K6X0P2</accession>
<dbReference type="Pfam" id="PF01068">
    <property type="entry name" value="DNA_ligase_A_M"/>
    <property type="match status" value="1"/>
</dbReference>
<keyword evidence="7" id="KW-0227">DNA damage</keyword>
<keyword evidence="12" id="KW-0131">Cell cycle</keyword>
<dbReference type="NCBIfam" id="TIGR00574">
    <property type="entry name" value="dnl1"/>
    <property type="match status" value="1"/>
</dbReference>
<feature type="domain" description="ATP-dependent DNA ligase family profile" evidence="17">
    <location>
        <begin position="312"/>
        <end position="436"/>
    </location>
</feature>
<evidence type="ECO:0000256" key="2">
    <source>
        <dbReference type="ARBA" id="ARBA00022598"/>
    </source>
</evidence>
<dbReference type="GO" id="GO:0006281">
    <property type="term" value="P:DNA repair"/>
    <property type="evidence" value="ECO:0007669"/>
    <property type="project" value="UniProtKB-KW"/>
</dbReference>
<evidence type="ECO:0000256" key="8">
    <source>
        <dbReference type="ARBA" id="ARBA00022840"/>
    </source>
</evidence>
<dbReference type="Gene3D" id="2.40.50.140">
    <property type="entry name" value="Nucleic acid-binding proteins"/>
    <property type="match status" value="1"/>
</dbReference>
<dbReference type="Proteomes" id="UP000008366">
    <property type="component" value="Unassembled WGS sequence"/>
</dbReference>
<dbReference type="InterPro" id="IPR036599">
    <property type="entry name" value="DNA_ligase_N_sf"/>
</dbReference>
<comment type="similarity">
    <text evidence="16">Belongs to the ATP-dependent DNA ligase family.</text>
</comment>
<dbReference type="OrthoDB" id="3733803at2"/>
<keyword evidence="5" id="KW-0479">Metal-binding</keyword>
<sequence length="532" mass="56165">MKFERVVQVSREVGQTRSRTRKSELVAAALREAAGLDDAGSTDVAPTHVAPTDAAHPDDARLVASYLSGELPQRRTGIGWRSLTSLPPPATASVRTVREIDGALTAIAALRGPGSAARRTAAVTELFAALNADEQRYLADLLTGQVRQGALDGVLLAAIAKAAQLPEAVVRRAVMLAGNPSEVVGVALADGAAGLAAIGLAVGRPLRPMLAGSAPDVPAAMAQVGAGQPVALERKLDGIRLQVHKSGTEVRLYTRSLEEITARLPEVVHLVSTLPARTLVADAEAIALRPDGRPEPFQVTGARTASRGDPAELAAKVPVTTYLFDLLHLDGADLLDEPAAARIEALAGLLPPGSLIPRMVTADPQQGAAFFAEQVAAGHEGVVVKSLQAPYAAGRRGAGWVKVKPRHTLDLVVLAVEWGSGRRRGTLSNIHLGAADPDSPTGFTMLGKTFKGMTDEMLAWQTERFLALETGRDGHIVHVRPEQVVEIAFDGLQRSSRYPGGLALRFARVLRYRDDKQADQADALTTVRSLAQ</sequence>
<keyword evidence="10" id="KW-0233">DNA recombination</keyword>
<dbReference type="InterPro" id="IPR012309">
    <property type="entry name" value="DNA_ligase_ATP-dep_C"/>
</dbReference>
<comment type="catalytic activity">
    <reaction evidence="13">
        <text>ATP + (deoxyribonucleotide)n-3'-hydroxyl + 5'-phospho-(deoxyribonucleotide)m = (deoxyribonucleotide)n+m + AMP + diphosphate.</text>
        <dbReference type="EC" id="6.5.1.1"/>
    </reaction>
</comment>
<evidence type="ECO:0000256" key="7">
    <source>
        <dbReference type="ARBA" id="ARBA00022763"/>
    </source>
</evidence>
<dbReference type="GO" id="GO:0003677">
    <property type="term" value="F:DNA binding"/>
    <property type="evidence" value="ECO:0007669"/>
    <property type="project" value="InterPro"/>
</dbReference>
<dbReference type="PANTHER" id="PTHR45674">
    <property type="entry name" value="DNA LIGASE 1/3 FAMILY MEMBER"/>
    <property type="match status" value="1"/>
</dbReference>
<comment type="function">
    <text evidence="14">DNA ligase that seals nicks in double-stranded DNA during DNA replication, DNA recombination and DNA repair.</text>
</comment>
<dbReference type="SUPFAM" id="SSF50249">
    <property type="entry name" value="Nucleic acid-binding proteins"/>
    <property type="match status" value="1"/>
</dbReference>
<dbReference type="FunFam" id="2.40.50.140:FF:000163">
    <property type="entry name" value="Probable DNA ligase"/>
    <property type="match status" value="1"/>
</dbReference>
<dbReference type="InterPro" id="IPR000977">
    <property type="entry name" value="DNA_ligase_ATP-dep"/>
</dbReference>
<dbReference type="InterPro" id="IPR050191">
    <property type="entry name" value="ATP-dep_DNA_ligase"/>
</dbReference>
<dbReference type="EC" id="6.5.1.1" evidence="1"/>
<reference evidence="18 19" key="1">
    <citation type="submission" date="2012-08" db="EMBL/GenBank/DDBJ databases">
        <title>Whole genome shotgun sequence of Kineosphaera limosa NBRC 100340.</title>
        <authorList>
            <person name="Yoshida I."/>
            <person name="Isaki S."/>
            <person name="Hosoyama A."/>
            <person name="Tsuchikane K."/>
            <person name="Katsumata H."/>
            <person name="Ando Y."/>
            <person name="Ohji S."/>
            <person name="Hamada M."/>
            <person name="Tamura T."/>
            <person name="Yamazoe A."/>
            <person name="Yamazaki S."/>
            <person name="Fujita N."/>
        </authorList>
    </citation>
    <scope>NUCLEOTIDE SEQUENCE [LARGE SCALE GENOMIC DNA]</scope>
    <source>
        <strain evidence="18 19">NBRC 100340</strain>
    </source>
</reference>
<dbReference type="Pfam" id="PF04675">
    <property type="entry name" value="DNA_ligase_A_N"/>
    <property type="match status" value="1"/>
</dbReference>